<organism evidence="1">
    <name type="scientific">uncultured Caudovirales phage</name>
    <dbReference type="NCBI Taxonomy" id="2100421"/>
    <lineage>
        <taxon>Viruses</taxon>
        <taxon>Duplodnaviria</taxon>
        <taxon>Heunggongvirae</taxon>
        <taxon>Uroviricota</taxon>
        <taxon>Caudoviricetes</taxon>
        <taxon>Peduoviridae</taxon>
        <taxon>Maltschvirus</taxon>
        <taxon>Maltschvirus maltsch</taxon>
    </lineage>
</organism>
<protein>
    <submittedName>
        <fullName evidence="1">Uncharacterized protein</fullName>
    </submittedName>
</protein>
<proteinExistence type="predicted"/>
<sequence>MKTIIIETYIIGLCSFLDAENIKWVSVGADADGNDRIKIFFKNDNDLFKIGFEFGKFYSDESNY</sequence>
<dbReference type="EMBL" id="LR796478">
    <property type="protein sequence ID" value="CAB4147047.1"/>
    <property type="molecule type" value="Genomic_DNA"/>
</dbReference>
<accession>A0A6J5MN27</accession>
<evidence type="ECO:0000313" key="1">
    <source>
        <dbReference type="EMBL" id="CAB4147047.1"/>
    </source>
</evidence>
<reference evidence="1" key="1">
    <citation type="submission" date="2020-04" db="EMBL/GenBank/DDBJ databases">
        <authorList>
            <person name="Chiriac C."/>
            <person name="Salcher M."/>
            <person name="Ghai R."/>
            <person name="Kavagutti S V."/>
        </authorList>
    </citation>
    <scope>NUCLEOTIDE SEQUENCE</scope>
</reference>
<gene>
    <name evidence="1" type="ORF">UFOVP518_9</name>
</gene>
<name>A0A6J5MN27_9CAUD</name>